<name>A0ABR5S897_9MICO</name>
<evidence type="ECO:0000259" key="1">
    <source>
        <dbReference type="Pfam" id="PF01494"/>
    </source>
</evidence>
<dbReference type="InterPro" id="IPR002938">
    <property type="entry name" value="FAD-bd"/>
</dbReference>
<dbReference type="InterPro" id="IPR051704">
    <property type="entry name" value="FAD_aromatic-hydroxylase"/>
</dbReference>
<dbReference type="Gene3D" id="3.30.9.10">
    <property type="entry name" value="D-Amino Acid Oxidase, subunit A, domain 2"/>
    <property type="match status" value="1"/>
</dbReference>
<organism evidence="2 3">
    <name type="scientific">Curtobacterium oceanosedimentum</name>
    <dbReference type="NCBI Taxonomy" id="465820"/>
    <lineage>
        <taxon>Bacteria</taxon>
        <taxon>Bacillati</taxon>
        <taxon>Actinomycetota</taxon>
        <taxon>Actinomycetes</taxon>
        <taxon>Micrococcales</taxon>
        <taxon>Microbacteriaceae</taxon>
        <taxon>Curtobacterium</taxon>
    </lineage>
</organism>
<dbReference type="PANTHER" id="PTHR46865">
    <property type="entry name" value="OXIDOREDUCTASE-RELATED"/>
    <property type="match status" value="1"/>
</dbReference>
<dbReference type="EMBL" id="LDRB01000017">
    <property type="protein sequence ID" value="KTR41377.1"/>
    <property type="molecule type" value="Genomic_DNA"/>
</dbReference>
<dbReference type="InterPro" id="IPR036188">
    <property type="entry name" value="FAD/NAD-bd_sf"/>
</dbReference>
<dbReference type="Pfam" id="PF01494">
    <property type="entry name" value="FAD_binding_3"/>
    <property type="match status" value="1"/>
</dbReference>
<keyword evidence="2" id="KW-0560">Oxidoreductase</keyword>
<dbReference type="RefSeq" id="WP_058728163.1">
    <property type="nucleotide sequence ID" value="NZ_LDRB01000017.1"/>
</dbReference>
<comment type="caution">
    <text evidence="2">The sequence shown here is derived from an EMBL/GenBank/DDBJ whole genome shotgun (WGS) entry which is preliminary data.</text>
</comment>
<dbReference type="PRINTS" id="PR00420">
    <property type="entry name" value="RNGMNOXGNASE"/>
</dbReference>
<dbReference type="Proteomes" id="UP000078335">
    <property type="component" value="Unassembled WGS sequence"/>
</dbReference>
<protein>
    <submittedName>
        <fullName evidence="2">FAD-binding monooxygenase</fullName>
    </submittedName>
</protein>
<dbReference type="SUPFAM" id="SSF51905">
    <property type="entry name" value="FAD/NAD(P)-binding domain"/>
    <property type="match status" value="1"/>
</dbReference>
<gene>
    <name evidence="2" type="ORF">NS263_04800</name>
</gene>
<evidence type="ECO:0000313" key="2">
    <source>
        <dbReference type="EMBL" id="KTR41377.1"/>
    </source>
</evidence>
<keyword evidence="3" id="KW-1185">Reference proteome</keyword>
<dbReference type="GO" id="GO:0004497">
    <property type="term" value="F:monooxygenase activity"/>
    <property type="evidence" value="ECO:0007669"/>
    <property type="project" value="UniProtKB-KW"/>
</dbReference>
<accession>A0ABR5S897</accession>
<dbReference type="Gene3D" id="3.50.50.60">
    <property type="entry name" value="FAD/NAD(P)-binding domain"/>
    <property type="match status" value="1"/>
</dbReference>
<sequence length="401" mass="43491">MSAPHAVISGASIAGPSAAWWLRHTGWQVTVVERAPAFRDGGQNVDVRGVAKQVLERMGLTEAVRAANTTEIGTVLVDTDGRVTATLPEGPDGATAELEVLRGDLARTVLDALPDGVTLVFGERITDVDDTVPDRVTVTTDRGRVLRADLLVVAEGVRSTTRALVFDHPGDVDERDLGVTMAFGTIPRTDSDDRRWRWYNAVGGRQVHLRPDPYDTTRAILAWAGDDDGATGADRERVQERLEERFADAGWEARRVLDGFATSDDVYVDRLTQVRMPVWRRGRVAVVGDAAWCVTPMGGGGASLALTSGYVLAASVAGRSSDRDELDRALAAFDDWMRPLVDDVQGIPRGIVRFAYPRTRFGLALRHVADKVLLEGPLQGLAARATRVAETDRELPRVPAA</sequence>
<keyword evidence="2" id="KW-0503">Monooxygenase</keyword>
<proteinExistence type="predicted"/>
<evidence type="ECO:0000313" key="3">
    <source>
        <dbReference type="Proteomes" id="UP000078335"/>
    </source>
</evidence>
<reference evidence="2 3" key="1">
    <citation type="journal article" date="2016" name="Front. Microbiol.">
        <title>Genomic Resource of Rice Seed Associated Bacteria.</title>
        <authorList>
            <person name="Midha S."/>
            <person name="Bansal K."/>
            <person name="Sharma S."/>
            <person name="Kumar N."/>
            <person name="Patil P.P."/>
            <person name="Chaudhry V."/>
            <person name="Patil P.B."/>
        </authorList>
    </citation>
    <scope>NUCLEOTIDE SEQUENCE [LARGE SCALE GENOMIC DNA]</scope>
    <source>
        <strain evidence="2 3">NS263</strain>
    </source>
</reference>
<dbReference type="PANTHER" id="PTHR46865:SF2">
    <property type="entry name" value="MONOOXYGENASE"/>
    <property type="match status" value="1"/>
</dbReference>
<feature type="domain" description="FAD-binding" evidence="1">
    <location>
        <begin position="7"/>
        <end position="315"/>
    </location>
</feature>